<dbReference type="RefSeq" id="WP_066851644.1">
    <property type="nucleotide sequence ID" value="NZ_JXMS01000001.1"/>
</dbReference>
<dbReference type="PATRIC" id="fig|1560234.3.peg.202"/>
<keyword evidence="2" id="KW-1185">Reference proteome</keyword>
<dbReference type="OrthoDB" id="5465304at2"/>
<name>A0A1B7XQ57_9BACT</name>
<evidence type="ECO:0000313" key="1">
    <source>
        <dbReference type="EMBL" id="OBQ57635.1"/>
    </source>
</evidence>
<gene>
    <name evidence="1" type="ORF">SP90_00945</name>
</gene>
<proteinExistence type="predicted"/>
<accession>A0A1B7XQ57</accession>
<dbReference type="AlphaFoldDB" id="A0A1B7XQ57"/>
<dbReference type="Proteomes" id="UP000091979">
    <property type="component" value="Unassembled WGS sequence"/>
</dbReference>
<evidence type="ECO:0000313" key="2">
    <source>
        <dbReference type="Proteomes" id="UP000091979"/>
    </source>
</evidence>
<organism evidence="1 2">
    <name type="scientific">Halodesulfovibrio spirochaetisodalis</name>
    <dbReference type="NCBI Taxonomy" id="1560234"/>
    <lineage>
        <taxon>Bacteria</taxon>
        <taxon>Pseudomonadati</taxon>
        <taxon>Thermodesulfobacteriota</taxon>
        <taxon>Desulfovibrionia</taxon>
        <taxon>Desulfovibrionales</taxon>
        <taxon>Desulfovibrionaceae</taxon>
        <taxon>Halodesulfovibrio</taxon>
    </lineage>
</organism>
<comment type="caution">
    <text evidence="1">The sequence shown here is derived from an EMBL/GenBank/DDBJ whole genome shotgun (WGS) entry which is preliminary data.</text>
</comment>
<dbReference type="EMBL" id="JXMS01000001">
    <property type="protein sequence ID" value="OBQ57635.1"/>
    <property type="molecule type" value="Genomic_DNA"/>
</dbReference>
<sequence>MAQSIHIPTGISPSMDELHGVAVSLYQIRKGISLLQDSIALDDIASQPILPTTYVDSRDSRRGAA</sequence>
<reference evidence="1 2" key="1">
    <citation type="submission" date="2015-01" db="EMBL/GenBank/DDBJ databases">
        <title>Desulfovibrio sp. JC271 draft genome sequence.</title>
        <authorList>
            <person name="Shivani Y."/>
            <person name="Subhash Y."/>
            <person name="Sasikala C."/>
            <person name="Ramana C.V."/>
        </authorList>
    </citation>
    <scope>NUCLEOTIDE SEQUENCE [LARGE SCALE GENOMIC DNA]</scope>
    <source>
        <strain evidence="1 2">JC271</strain>
    </source>
</reference>
<protein>
    <submittedName>
        <fullName evidence="1">Uncharacterized protein</fullName>
    </submittedName>
</protein>